<feature type="region of interest" description="Disordered" evidence="1">
    <location>
        <begin position="46"/>
        <end position="94"/>
    </location>
</feature>
<proteinExistence type="predicted"/>
<organism evidence="2 3">
    <name type="scientific">Rhynocoris fuscipes</name>
    <dbReference type="NCBI Taxonomy" id="488301"/>
    <lineage>
        <taxon>Eukaryota</taxon>
        <taxon>Metazoa</taxon>
        <taxon>Ecdysozoa</taxon>
        <taxon>Arthropoda</taxon>
        <taxon>Hexapoda</taxon>
        <taxon>Insecta</taxon>
        <taxon>Pterygota</taxon>
        <taxon>Neoptera</taxon>
        <taxon>Paraneoptera</taxon>
        <taxon>Hemiptera</taxon>
        <taxon>Heteroptera</taxon>
        <taxon>Panheteroptera</taxon>
        <taxon>Cimicomorpha</taxon>
        <taxon>Reduviidae</taxon>
        <taxon>Harpactorinae</taxon>
        <taxon>Harpactorini</taxon>
        <taxon>Rhynocoris</taxon>
    </lineage>
</organism>
<comment type="caution">
    <text evidence="2">The sequence shown here is derived from an EMBL/GenBank/DDBJ whole genome shotgun (WGS) entry which is preliminary data.</text>
</comment>
<name>A0AAW1CK21_9HEMI</name>
<dbReference type="AlphaFoldDB" id="A0AAW1CK21"/>
<reference evidence="2 3" key="1">
    <citation type="submission" date="2022-12" db="EMBL/GenBank/DDBJ databases">
        <title>Chromosome-level genome assembly of true bugs.</title>
        <authorList>
            <person name="Ma L."/>
            <person name="Li H."/>
        </authorList>
    </citation>
    <scope>NUCLEOTIDE SEQUENCE [LARGE SCALE GENOMIC DNA]</scope>
    <source>
        <strain evidence="2">Lab_2022b</strain>
    </source>
</reference>
<dbReference type="Proteomes" id="UP001461498">
    <property type="component" value="Unassembled WGS sequence"/>
</dbReference>
<gene>
    <name evidence="2" type="ORF">O3M35_003343</name>
</gene>
<evidence type="ECO:0000313" key="2">
    <source>
        <dbReference type="EMBL" id="KAK9498782.1"/>
    </source>
</evidence>
<evidence type="ECO:0000256" key="1">
    <source>
        <dbReference type="SAM" id="MobiDB-lite"/>
    </source>
</evidence>
<feature type="compositionally biased region" description="Polar residues" evidence="1">
    <location>
        <begin position="50"/>
        <end position="72"/>
    </location>
</feature>
<sequence length="948" mass="110081">MYFDTLMEQNDFDSDELDNLDIVWTKDSPPSEEDDLIYGGSKEEYRAVSPLSNSPRQPNESPSISSLNYSSDGETDYEVGFKEPNSTSPNKKKSLFQYDSKNCNKSFGGNTSKSQNFLISSASSLLNNNLKEKLQSNISTEESTELGSPTNFRRFFPIKCDDNSKSDFTPLLRHSTALQHDKLLNQERQEGEIFRKSSYVYYDFNETKSRIIEDTKQFNRHCTVGRSIRSERDSDEIESSFTSGETVLDTTVRQRKAHQSPPSLYEEENVLIPVDNIRRTSPLNYDIHETIRSSSNFSGQTMKSYCHPTLKKSILFSNDLCENENSSNKDMKFDYDRITPVDYDGNEDQSCIHNSEKTVTSVYRRSSPDKYDHYGNKSSVDYSEETEAGLVYRSPSPVKDDHFEKIPLDCFMKKMKEIHPSLNQSLDKNDIIPRNTTEANSVYRRPYSRNSKSDDIRRLTPADYDNNETRIPFDYSQEEGKFPLDCFMKKMKEIHPSLNQSLDKNDIIPRNTTEANSVYRRPYSRNSKSDDIRRLTPADYDNNETRIPFDYSQEEGKFPLDCFMKKMKEIHPSLNQSLDKNDIIPRNTTEANSVYRRPYSRNSKSDDIRRLTPADYDNNETRIPFDYSQEEEKFPLDCFMEKMKEIHPSLNQSLDKNDIIPRKTTEANSVYRRPYSRNSKSDDIRRLSPADYDNETRIPFDYSQEEEKFPLDCFMKKMKEIHPSLNQSLDKNDIIPCNRSSSDEHKIFKSKDSSVEKQEENNSEVNVSEEHYLYLWALVNGIILDEEKIVEPFKRLLNLTNKSEKTFTKTDLENISSLIDRQKLNISDGASNINLSNENYIKLNRYFESIEKNTCLNCELKINKCVCLKRSDRLKNENEILDYTKRTESEISRNDCPSFNNVFSGMGRGKLLKEKLLQSKRLGLNDNNPLVTSNVGRGVAIKNLLKNY</sequence>
<evidence type="ECO:0000313" key="3">
    <source>
        <dbReference type="Proteomes" id="UP001461498"/>
    </source>
</evidence>
<accession>A0AAW1CK21</accession>
<keyword evidence="3" id="KW-1185">Reference proteome</keyword>
<protein>
    <submittedName>
        <fullName evidence="2">Uncharacterized protein</fullName>
    </submittedName>
</protein>
<dbReference type="EMBL" id="JAPXFL010000012">
    <property type="protein sequence ID" value="KAK9498782.1"/>
    <property type="molecule type" value="Genomic_DNA"/>
</dbReference>